<evidence type="ECO:0000256" key="1">
    <source>
        <dbReference type="SAM" id="SignalP"/>
    </source>
</evidence>
<gene>
    <name evidence="2" type="ORF">GCM10008179_12960</name>
</gene>
<keyword evidence="1" id="KW-0732">Signal</keyword>
<dbReference type="Proteomes" id="UP001143372">
    <property type="component" value="Unassembled WGS sequence"/>
</dbReference>
<feature type="chain" id="PRO_5040859187" description="DUF3617 family protein" evidence="1">
    <location>
        <begin position="22"/>
        <end position="161"/>
    </location>
</feature>
<evidence type="ECO:0000313" key="2">
    <source>
        <dbReference type="EMBL" id="GLK67658.1"/>
    </source>
</evidence>
<name>A0A9W6J1I5_9HYPH</name>
<dbReference type="AlphaFoldDB" id="A0A9W6J1I5"/>
<dbReference type="RefSeq" id="WP_271167912.1">
    <property type="nucleotide sequence ID" value="NZ_BSFI01000007.1"/>
</dbReference>
<protein>
    <recommendedName>
        <fullName evidence="4">DUF3617 family protein</fullName>
    </recommendedName>
</protein>
<dbReference type="InterPro" id="IPR022061">
    <property type="entry name" value="DUF3617"/>
</dbReference>
<feature type="signal peptide" evidence="1">
    <location>
        <begin position="1"/>
        <end position="21"/>
    </location>
</feature>
<evidence type="ECO:0000313" key="3">
    <source>
        <dbReference type="Proteomes" id="UP001143372"/>
    </source>
</evidence>
<sequence>MKPIAVCAVLAGALLAAPALADTPPKRAAGLWETATITNAGRSGARECVDARTDRLVRQATSGLTCRNDDFKRTADGWSAGAKCSSGGMSTDTLVTVTGDFETFARARAVTEMTGLSGDGGTRSFSTTIEARRIGDCEPGQTPGDIILPNGQIIHVEGAGR</sequence>
<dbReference type="EMBL" id="BSFI01000007">
    <property type="protein sequence ID" value="GLK67658.1"/>
    <property type="molecule type" value="Genomic_DNA"/>
</dbReference>
<organism evidence="2 3">
    <name type="scientific">Hansschlegelia plantiphila</name>
    <dbReference type="NCBI Taxonomy" id="374655"/>
    <lineage>
        <taxon>Bacteria</taxon>
        <taxon>Pseudomonadati</taxon>
        <taxon>Pseudomonadota</taxon>
        <taxon>Alphaproteobacteria</taxon>
        <taxon>Hyphomicrobiales</taxon>
        <taxon>Methylopilaceae</taxon>
        <taxon>Hansschlegelia</taxon>
    </lineage>
</organism>
<comment type="caution">
    <text evidence="2">The sequence shown here is derived from an EMBL/GenBank/DDBJ whole genome shotgun (WGS) entry which is preliminary data.</text>
</comment>
<proteinExistence type="predicted"/>
<accession>A0A9W6J1I5</accession>
<reference evidence="2" key="1">
    <citation type="journal article" date="2014" name="Int. J. Syst. Evol. Microbiol.">
        <title>Complete genome sequence of Corynebacterium casei LMG S-19264T (=DSM 44701T), isolated from a smear-ripened cheese.</title>
        <authorList>
            <consortium name="US DOE Joint Genome Institute (JGI-PGF)"/>
            <person name="Walter F."/>
            <person name="Albersmeier A."/>
            <person name="Kalinowski J."/>
            <person name="Ruckert C."/>
        </authorList>
    </citation>
    <scope>NUCLEOTIDE SEQUENCE</scope>
    <source>
        <strain evidence="2">VKM B-2347</strain>
    </source>
</reference>
<reference evidence="2" key="2">
    <citation type="submission" date="2023-01" db="EMBL/GenBank/DDBJ databases">
        <authorList>
            <person name="Sun Q."/>
            <person name="Evtushenko L."/>
        </authorList>
    </citation>
    <scope>NUCLEOTIDE SEQUENCE</scope>
    <source>
        <strain evidence="2">VKM B-2347</strain>
    </source>
</reference>
<keyword evidence="3" id="KW-1185">Reference proteome</keyword>
<dbReference type="Pfam" id="PF12276">
    <property type="entry name" value="DUF3617"/>
    <property type="match status" value="1"/>
</dbReference>
<evidence type="ECO:0008006" key="4">
    <source>
        <dbReference type="Google" id="ProtNLM"/>
    </source>
</evidence>